<keyword evidence="1" id="KW-0472">Membrane</keyword>
<keyword evidence="1" id="KW-1133">Transmembrane helix</keyword>
<dbReference type="OrthoDB" id="63577at2"/>
<sequence length="346" mass="38590">MRRFIALLMALLFSLALAQTPEARQAADAGVRDWVAGKYRISPAQTPDTRDLVIRMLRFQQSIPVDTVDPNKGEFLVAQNNQEVYVYPLEGRVTGNVQVQVGQNAGTWTVQSVRTTLRNVGIPSWLKAPVFSWIFTALTVVILIGLLVPSPIRRGFVHAWKVALSRPYRGWFWGTQILLYGSFILGISIAYQDREFARELQLYLNSTLSSTGIQQFMTGGVLGLATAITLWNFVSGTFLTTFLPGLFLGFPAVIFNLFRFTILGIGLSPALIPTSHFIPHIPVIVLELQAYIFVASFAVVTTVRIFREGFGKAVKDYPLALLVAFVFLLLGNWYEAIELLYLVPRG</sequence>
<feature type="transmembrane region" description="Helical" evidence="1">
    <location>
        <begin position="212"/>
        <end position="234"/>
    </location>
</feature>
<keyword evidence="1" id="KW-0812">Transmembrane</keyword>
<dbReference type="EMBL" id="BJXB01000013">
    <property type="protein sequence ID" value="GEM47471.1"/>
    <property type="molecule type" value="Genomic_DNA"/>
</dbReference>
<feature type="transmembrane region" description="Helical" evidence="1">
    <location>
        <begin position="170"/>
        <end position="192"/>
    </location>
</feature>
<evidence type="ECO:0000313" key="4">
    <source>
        <dbReference type="Proteomes" id="UP000321306"/>
    </source>
</evidence>
<keyword evidence="4" id="KW-1185">Reference proteome</keyword>
<feature type="transmembrane region" description="Helical" evidence="1">
    <location>
        <begin position="288"/>
        <end position="307"/>
    </location>
</feature>
<proteinExistence type="predicted"/>
<feature type="chain" id="PRO_5021739112" description="Stage II sporulation protein M" evidence="2">
    <location>
        <begin position="19"/>
        <end position="346"/>
    </location>
</feature>
<dbReference type="RefSeq" id="WP_146885739.1">
    <property type="nucleotide sequence ID" value="NZ_BJXB01000013.1"/>
</dbReference>
<accession>A0A511N4X7</accession>
<evidence type="ECO:0008006" key="5">
    <source>
        <dbReference type="Google" id="ProtNLM"/>
    </source>
</evidence>
<protein>
    <recommendedName>
        <fullName evidence="5">Stage II sporulation protein M</fullName>
    </recommendedName>
</protein>
<feature type="transmembrane region" description="Helical" evidence="1">
    <location>
        <begin position="319"/>
        <end position="343"/>
    </location>
</feature>
<evidence type="ECO:0000256" key="1">
    <source>
        <dbReference type="SAM" id="Phobius"/>
    </source>
</evidence>
<name>A0A511N4X7_DEIC1</name>
<dbReference type="Proteomes" id="UP000321306">
    <property type="component" value="Unassembled WGS sequence"/>
</dbReference>
<dbReference type="AlphaFoldDB" id="A0A511N4X7"/>
<comment type="caution">
    <text evidence="3">The sequence shown here is derived from an EMBL/GenBank/DDBJ whole genome shotgun (WGS) entry which is preliminary data.</text>
</comment>
<gene>
    <name evidence="3" type="ORF">DC3_31060</name>
</gene>
<feature type="transmembrane region" description="Helical" evidence="1">
    <location>
        <begin position="130"/>
        <end position="149"/>
    </location>
</feature>
<feature type="transmembrane region" description="Helical" evidence="1">
    <location>
        <begin position="246"/>
        <end position="268"/>
    </location>
</feature>
<evidence type="ECO:0000313" key="3">
    <source>
        <dbReference type="EMBL" id="GEM47471.1"/>
    </source>
</evidence>
<keyword evidence="2" id="KW-0732">Signal</keyword>
<evidence type="ECO:0000256" key="2">
    <source>
        <dbReference type="SAM" id="SignalP"/>
    </source>
</evidence>
<organism evidence="3 4">
    <name type="scientific">Deinococcus cellulosilyticus (strain DSM 18568 / NBRC 106333 / KACC 11606 / 5516J-15)</name>
    <dbReference type="NCBI Taxonomy" id="1223518"/>
    <lineage>
        <taxon>Bacteria</taxon>
        <taxon>Thermotogati</taxon>
        <taxon>Deinococcota</taxon>
        <taxon>Deinococci</taxon>
        <taxon>Deinococcales</taxon>
        <taxon>Deinococcaceae</taxon>
        <taxon>Deinococcus</taxon>
    </lineage>
</organism>
<reference evidence="3 4" key="1">
    <citation type="submission" date="2019-07" db="EMBL/GenBank/DDBJ databases">
        <title>Whole genome shotgun sequence of Deinococcus cellulosilyticus NBRC 106333.</title>
        <authorList>
            <person name="Hosoyama A."/>
            <person name="Uohara A."/>
            <person name="Ohji S."/>
            <person name="Ichikawa N."/>
        </authorList>
    </citation>
    <scope>NUCLEOTIDE SEQUENCE [LARGE SCALE GENOMIC DNA]</scope>
    <source>
        <strain evidence="3 4">NBRC 106333</strain>
    </source>
</reference>
<feature type="signal peptide" evidence="2">
    <location>
        <begin position="1"/>
        <end position="18"/>
    </location>
</feature>